<proteinExistence type="predicted"/>
<evidence type="ECO:0000256" key="1">
    <source>
        <dbReference type="SAM" id="MobiDB-lite"/>
    </source>
</evidence>
<protein>
    <recommendedName>
        <fullName evidence="5">Transmembrane protein</fullName>
    </recommendedName>
</protein>
<sequence>MSTEDPPILSVADASTLKPPPDTQVVKNDGYDNIGEFPVLLWDRYIYWPLSFKNNNNSMAIVQTENGRTVQTVVANGARYIDSIEVDAANEIVRFIGQEGHIASLAFDQLFIVVVFETRSITVTSRTSSLAIPDTTMVRVTTTSGTATLNTTESGSSFDPNAQSDVAGTLGLALGVPLGVASLFALVLYIYRRYFRPRHSSTGGHRGASASSSQSSIAMRNRPRSTPAAAAQPPRTSPPRPPVSESGQSEVYRTISRGPGLYRSDSNLAA</sequence>
<evidence type="ECO:0000313" key="3">
    <source>
        <dbReference type="EMBL" id="KAK6355006.1"/>
    </source>
</evidence>
<dbReference type="Proteomes" id="UP001375240">
    <property type="component" value="Unassembled WGS sequence"/>
</dbReference>
<feature type="region of interest" description="Disordered" evidence="1">
    <location>
        <begin position="200"/>
        <end position="270"/>
    </location>
</feature>
<comment type="caution">
    <text evidence="3">The sequence shown here is derived from an EMBL/GenBank/DDBJ whole genome shotgun (WGS) entry which is preliminary data.</text>
</comment>
<keyword evidence="4" id="KW-1185">Reference proteome</keyword>
<feature type="transmembrane region" description="Helical" evidence="2">
    <location>
        <begin position="170"/>
        <end position="191"/>
    </location>
</feature>
<accession>A0AAV9VBQ7</accession>
<keyword evidence="2" id="KW-0472">Membrane</keyword>
<name>A0AAV9VBQ7_9PEZI</name>
<evidence type="ECO:0008006" key="5">
    <source>
        <dbReference type="Google" id="ProtNLM"/>
    </source>
</evidence>
<reference evidence="3 4" key="1">
    <citation type="submission" date="2019-10" db="EMBL/GenBank/DDBJ databases">
        <authorList>
            <person name="Palmer J.M."/>
        </authorList>
    </citation>
    <scope>NUCLEOTIDE SEQUENCE [LARGE SCALE GENOMIC DNA]</scope>
    <source>
        <strain evidence="3 4">TWF696</strain>
    </source>
</reference>
<gene>
    <name evidence="3" type="ORF">TWF696_004133</name>
</gene>
<evidence type="ECO:0000256" key="2">
    <source>
        <dbReference type="SAM" id="Phobius"/>
    </source>
</evidence>
<dbReference type="AlphaFoldDB" id="A0AAV9VBQ7"/>
<organism evidence="3 4">
    <name type="scientific">Orbilia brochopaga</name>
    <dbReference type="NCBI Taxonomy" id="3140254"/>
    <lineage>
        <taxon>Eukaryota</taxon>
        <taxon>Fungi</taxon>
        <taxon>Dikarya</taxon>
        <taxon>Ascomycota</taxon>
        <taxon>Pezizomycotina</taxon>
        <taxon>Orbiliomycetes</taxon>
        <taxon>Orbiliales</taxon>
        <taxon>Orbiliaceae</taxon>
        <taxon>Orbilia</taxon>
    </lineage>
</organism>
<keyword evidence="2" id="KW-1133">Transmembrane helix</keyword>
<evidence type="ECO:0000313" key="4">
    <source>
        <dbReference type="Proteomes" id="UP001375240"/>
    </source>
</evidence>
<dbReference type="EMBL" id="JAVHNQ010000002">
    <property type="protein sequence ID" value="KAK6355006.1"/>
    <property type="molecule type" value="Genomic_DNA"/>
</dbReference>
<feature type="compositionally biased region" description="Low complexity" evidence="1">
    <location>
        <begin position="200"/>
        <end position="234"/>
    </location>
</feature>
<keyword evidence="2" id="KW-0812">Transmembrane</keyword>